<keyword evidence="1" id="KW-1133">Transmembrane helix</keyword>
<name>A0A1M6AP40_9FIRM</name>
<evidence type="ECO:0000256" key="1">
    <source>
        <dbReference type="SAM" id="Phobius"/>
    </source>
</evidence>
<gene>
    <name evidence="2" type="ORF">SAMN02746098_04005</name>
</gene>
<organism evidence="2 3">
    <name type="scientific">Desulfosporosinus lacus DSM 15449</name>
    <dbReference type="NCBI Taxonomy" id="1121420"/>
    <lineage>
        <taxon>Bacteria</taxon>
        <taxon>Bacillati</taxon>
        <taxon>Bacillota</taxon>
        <taxon>Clostridia</taxon>
        <taxon>Eubacteriales</taxon>
        <taxon>Desulfitobacteriaceae</taxon>
        <taxon>Desulfosporosinus</taxon>
    </lineage>
</organism>
<protein>
    <submittedName>
        <fullName evidence="2">Uncharacterized protein</fullName>
    </submittedName>
</protein>
<dbReference type="Proteomes" id="UP000183954">
    <property type="component" value="Unassembled WGS sequence"/>
</dbReference>
<keyword evidence="3" id="KW-1185">Reference proteome</keyword>
<feature type="transmembrane region" description="Helical" evidence="1">
    <location>
        <begin position="12"/>
        <end position="32"/>
    </location>
</feature>
<accession>A0A1M6AP40</accession>
<reference evidence="3" key="1">
    <citation type="submission" date="2016-11" db="EMBL/GenBank/DDBJ databases">
        <authorList>
            <person name="Varghese N."/>
            <person name="Submissions S."/>
        </authorList>
    </citation>
    <scope>NUCLEOTIDE SEQUENCE [LARGE SCALE GENOMIC DNA]</scope>
    <source>
        <strain evidence="3">DSM 15449</strain>
    </source>
</reference>
<evidence type="ECO:0000313" key="2">
    <source>
        <dbReference type="EMBL" id="SHI38246.1"/>
    </source>
</evidence>
<sequence>MSYSVLRLSNSFLLLCLFSQLEIIIMTQLCLVENNMLIINILNIKHIFIDHSTLFYKKIGQQV</sequence>
<dbReference type="EMBL" id="FQXJ01000017">
    <property type="protein sequence ID" value="SHI38246.1"/>
    <property type="molecule type" value="Genomic_DNA"/>
</dbReference>
<proteinExistence type="predicted"/>
<keyword evidence="1" id="KW-0472">Membrane</keyword>
<evidence type="ECO:0000313" key="3">
    <source>
        <dbReference type="Proteomes" id="UP000183954"/>
    </source>
</evidence>
<dbReference type="AlphaFoldDB" id="A0A1M6AP40"/>
<keyword evidence="1" id="KW-0812">Transmembrane</keyword>